<dbReference type="WBParaSite" id="DME_0000567801-mRNA-1">
    <property type="protein sequence ID" value="DME_0000567801-mRNA-1"/>
    <property type="gene ID" value="DME_0000567801"/>
</dbReference>
<reference evidence="4" key="1">
    <citation type="submission" date="2017-02" db="UniProtKB">
        <authorList>
            <consortium name="WormBaseParasite"/>
        </authorList>
    </citation>
    <scope>IDENTIFICATION</scope>
</reference>
<name>A0A0N4UE88_DRAME</name>
<proteinExistence type="predicted"/>
<dbReference type="AlphaFoldDB" id="A0A0N4UE88"/>
<dbReference type="Proteomes" id="UP000274756">
    <property type="component" value="Unassembled WGS sequence"/>
</dbReference>
<evidence type="ECO:0000313" key="3">
    <source>
        <dbReference type="Proteomes" id="UP000274756"/>
    </source>
</evidence>
<dbReference type="OrthoDB" id="6287170at2759"/>
<keyword evidence="3" id="KW-1185">Reference proteome</keyword>
<dbReference type="Proteomes" id="UP000038040">
    <property type="component" value="Unplaced"/>
</dbReference>
<evidence type="ECO:0000313" key="4">
    <source>
        <dbReference type="WBParaSite" id="DME_0000567801-mRNA-1"/>
    </source>
</evidence>
<evidence type="ECO:0000313" key="1">
    <source>
        <dbReference type="EMBL" id="VDN50750.1"/>
    </source>
</evidence>
<gene>
    <name evidence="1" type="ORF">DME_LOCUS723</name>
</gene>
<accession>A0A0N4UE88</accession>
<protein>
    <submittedName>
        <fullName evidence="4">RNase H domain-containing protein</fullName>
    </submittedName>
</protein>
<dbReference type="EMBL" id="UYYG01000007">
    <property type="protein sequence ID" value="VDN50750.1"/>
    <property type="molecule type" value="Genomic_DNA"/>
</dbReference>
<organism evidence="2 4">
    <name type="scientific">Dracunculus medinensis</name>
    <name type="common">Guinea worm</name>
    <dbReference type="NCBI Taxonomy" id="318479"/>
    <lineage>
        <taxon>Eukaryota</taxon>
        <taxon>Metazoa</taxon>
        <taxon>Ecdysozoa</taxon>
        <taxon>Nematoda</taxon>
        <taxon>Chromadorea</taxon>
        <taxon>Rhabditida</taxon>
        <taxon>Spirurina</taxon>
        <taxon>Dracunculoidea</taxon>
        <taxon>Dracunculidae</taxon>
        <taxon>Dracunculus</taxon>
    </lineage>
</organism>
<evidence type="ECO:0000313" key="2">
    <source>
        <dbReference type="Proteomes" id="UP000038040"/>
    </source>
</evidence>
<reference evidence="1 3" key="2">
    <citation type="submission" date="2018-11" db="EMBL/GenBank/DDBJ databases">
        <authorList>
            <consortium name="Pathogen Informatics"/>
        </authorList>
    </citation>
    <scope>NUCLEOTIDE SEQUENCE [LARGE SCALE GENOMIC DNA]</scope>
</reference>
<sequence length="82" mass="9074">INLKNLKPNILKNFNYSICSFTSNLLDFTFPHNSHIFQQIISGDGKAYVKQGSKSVHISKSGMVASDGITTALMDHYGRIIS</sequence>